<keyword evidence="4" id="KW-1185">Reference proteome</keyword>
<organism evidence="3 4">
    <name type="scientific">Alkalimonas delamerensis</name>
    <dbReference type="NCBI Taxonomy" id="265981"/>
    <lineage>
        <taxon>Bacteria</taxon>
        <taxon>Pseudomonadati</taxon>
        <taxon>Pseudomonadota</taxon>
        <taxon>Gammaproteobacteria</taxon>
        <taxon>Alkalimonas</taxon>
    </lineage>
</organism>
<feature type="compositionally biased region" description="Low complexity" evidence="1">
    <location>
        <begin position="127"/>
        <end position="160"/>
    </location>
</feature>
<name>A0ABT9GPX4_9GAMM</name>
<comment type="caution">
    <text evidence="3">The sequence shown here is derived from an EMBL/GenBank/DDBJ whole genome shotgun (WGS) entry which is preliminary data.</text>
</comment>
<keyword evidence="2" id="KW-0812">Transmembrane</keyword>
<dbReference type="InterPro" id="IPR011990">
    <property type="entry name" value="TPR-like_helical_dom_sf"/>
</dbReference>
<evidence type="ECO:0000313" key="4">
    <source>
        <dbReference type="Proteomes" id="UP001236258"/>
    </source>
</evidence>
<dbReference type="Gene3D" id="1.25.40.10">
    <property type="entry name" value="Tetratricopeptide repeat domain"/>
    <property type="match status" value="1"/>
</dbReference>
<keyword evidence="2" id="KW-1133">Transmembrane helix</keyword>
<proteinExistence type="predicted"/>
<protein>
    <recommendedName>
        <fullName evidence="5">MSHA biogenesis protein MshN</fullName>
    </recommendedName>
</protein>
<evidence type="ECO:0000313" key="3">
    <source>
        <dbReference type="EMBL" id="MDP4529025.1"/>
    </source>
</evidence>
<evidence type="ECO:0000256" key="2">
    <source>
        <dbReference type="SAM" id="Phobius"/>
    </source>
</evidence>
<sequence>MSVINQMLRDLDQRQKGAEAQPQASPAVVAPQRSVGIWLLLSLLVGGLLLWWWLASITEHSLSDRSASSETSQSVELVKPVAALTTVEMDTAISVLDAEALLPSGATELEHPESVVSVQMEASAAEAVTTASLNSEPASTEPESTEPAKAAESAASQKQTPPTEPVAQLSVERVELSEAAQQQQLRQQAIRAQNAGQWQEARRHWQQLQLVAPQQPEAYLALARMAQQSGHEAGVQYWLQLGLEQGASQQALIPELAASFARQQLWPQVLQSLAVLSASELQRSELALRAAAWQQLGEHPAALAAFEQLAAAEPEQGRWWLGMAISSDALGRRPQALAQFQRSLQLADDLTPASRDYIRQRLQELN</sequence>
<dbReference type="SUPFAM" id="SSF48452">
    <property type="entry name" value="TPR-like"/>
    <property type="match status" value="1"/>
</dbReference>
<dbReference type="RefSeq" id="WP_305945137.1">
    <property type="nucleotide sequence ID" value="NZ_JAUZVY010000003.1"/>
</dbReference>
<evidence type="ECO:0008006" key="5">
    <source>
        <dbReference type="Google" id="ProtNLM"/>
    </source>
</evidence>
<dbReference type="EMBL" id="JAUZVY010000003">
    <property type="protein sequence ID" value="MDP4529025.1"/>
    <property type="molecule type" value="Genomic_DNA"/>
</dbReference>
<feature type="transmembrane region" description="Helical" evidence="2">
    <location>
        <begin position="35"/>
        <end position="54"/>
    </location>
</feature>
<keyword evidence="2" id="KW-0472">Membrane</keyword>
<reference evidence="3 4" key="1">
    <citation type="submission" date="2023-08" db="EMBL/GenBank/DDBJ databases">
        <authorList>
            <person name="Joshi A."/>
            <person name="Thite S."/>
        </authorList>
    </citation>
    <scope>NUCLEOTIDE SEQUENCE [LARGE SCALE GENOMIC DNA]</scope>
    <source>
        <strain evidence="3 4">1E1</strain>
    </source>
</reference>
<dbReference type="Proteomes" id="UP001236258">
    <property type="component" value="Unassembled WGS sequence"/>
</dbReference>
<accession>A0ABT9GPX4</accession>
<evidence type="ECO:0000256" key="1">
    <source>
        <dbReference type="SAM" id="MobiDB-lite"/>
    </source>
</evidence>
<feature type="region of interest" description="Disordered" evidence="1">
    <location>
        <begin position="127"/>
        <end position="165"/>
    </location>
</feature>
<gene>
    <name evidence="3" type="ORF">Q3O59_08280</name>
</gene>